<evidence type="ECO:0000256" key="5">
    <source>
        <dbReference type="ARBA" id="ARBA00022519"/>
    </source>
</evidence>
<keyword evidence="8 11" id="KW-1133">Transmembrane helix</keyword>
<evidence type="ECO:0000313" key="13">
    <source>
        <dbReference type="EMBL" id="MBC9980777.1"/>
    </source>
</evidence>
<keyword evidence="4" id="KW-1003">Cell membrane</keyword>
<keyword evidence="3" id="KW-0813">Transport</keyword>
<keyword evidence="5" id="KW-0997">Cell inner membrane</keyword>
<feature type="region of interest" description="Disordered" evidence="10">
    <location>
        <begin position="137"/>
        <end position="163"/>
    </location>
</feature>
<dbReference type="Gene3D" id="3.30.1150.10">
    <property type="match status" value="1"/>
</dbReference>
<dbReference type="InterPro" id="IPR037682">
    <property type="entry name" value="TonB_C"/>
</dbReference>
<evidence type="ECO:0000256" key="1">
    <source>
        <dbReference type="ARBA" id="ARBA00004383"/>
    </source>
</evidence>
<feature type="compositionally biased region" description="Low complexity" evidence="10">
    <location>
        <begin position="153"/>
        <end position="163"/>
    </location>
</feature>
<reference evidence="13 14" key="1">
    <citation type="journal article" date="2020" name="Arch. Microbiol.">
        <title>Bradyrhizobium campsiandrae sp. nov., a nitrogen-fixing bacterial strain isolated from a native leguminous tree from the Amazon adapted to flooded conditions.</title>
        <authorList>
            <person name="Cabral Michel D."/>
            <person name="Martins da Costa E."/>
            <person name="Azarias Guimaraes A."/>
            <person name="Soares de Carvalho T."/>
            <person name="Santos de Castro Caputo P."/>
            <person name="Willems A."/>
            <person name="de Souza Moreira F.M."/>
        </authorList>
    </citation>
    <scope>NUCLEOTIDE SEQUENCE [LARGE SCALE GENOMIC DNA]</scope>
    <source>
        <strain evidence="14">INPA 384B</strain>
    </source>
</reference>
<comment type="similarity">
    <text evidence="2">Belongs to the TonB family.</text>
</comment>
<keyword evidence="7" id="KW-0653">Protein transport</keyword>
<keyword evidence="9 11" id="KW-0472">Membrane</keyword>
<feature type="transmembrane region" description="Helical" evidence="11">
    <location>
        <begin position="20"/>
        <end position="40"/>
    </location>
</feature>
<dbReference type="PANTHER" id="PTHR33446:SF2">
    <property type="entry name" value="PROTEIN TONB"/>
    <property type="match status" value="1"/>
</dbReference>
<evidence type="ECO:0000259" key="12">
    <source>
        <dbReference type="PROSITE" id="PS52015"/>
    </source>
</evidence>
<evidence type="ECO:0000256" key="9">
    <source>
        <dbReference type="ARBA" id="ARBA00023136"/>
    </source>
</evidence>
<organism evidence="13 14">
    <name type="scientific">Bradyrhizobium campsiandrae</name>
    <dbReference type="NCBI Taxonomy" id="1729892"/>
    <lineage>
        <taxon>Bacteria</taxon>
        <taxon>Pseudomonadati</taxon>
        <taxon>Pseudomonadota</taxon>
        <taxon>Alphaproteobacteria</taxon>
        <taxon>Hyphomicrobiales</taxon>
        <taxon>Nitrobacteraceae</taxon>
        <taxon>Bradyrhizobium</taxon>
    </lineage>
</organism>
<dbReference type="PANTHER" id="PTHR33446">
    <property type="entry name" value="PROTEIN TONB-RELATED"/>
    <property type="match status" value="1"/>
</dbReference>
<dbReference type="Pfam" id="PF13103">
    <property type="entry name" value="TonB_2"/>
    <property type="match status" value="1"/>
</dbReference>
<dbReference type="InterPro" id="IPR006260">
    <property type="entry name" value="TonB/TolA_C"/>
</dbReference>
<gene>
    <name evidence="13" type="ORF">HA482_21480</name>
</gene>
<feature type="region of interest" description="Disordered" evidence="10">
    <location>
        <begin position="76"/>
        <end position="108"/>
    </location>
</feature>
<evidence type="ECO:0000313" key="14">
    <source>
        <dbReference type="Proteomes" id="UP000639516"/>
    </source>
</evidence>
<keyword evidence="6 11" id="KW-0812">Transmembrane</keyword>
<proteinExistence type="inferred from homology"/>
<feature type="compositionally biased region" description="Low complexity" evidence="10">
    <location>
        <begin position="76"/>
        <end position="94"/>
    </location>
</feature>
<evidence type="ECO:0000256" key="11">
    <source>
        <dbReference type="SAM" id="Phobius"/>
    </source>
</evidence>
<comment type="subcellular location">
    <subcellularLocation>
        <location evidence="1">Cell inner membrane</location>
        <topology evidence="1">Single-pass membrane protein</topology>
        <orientation evidence="1">Periplasmic side</orientation>
    </subcellularLocation>
</comment>
<feature type="domain" description="TonB C-terminal" evidence="12">
    <location>
        <begin position="169"/>
        <end position="261"/>
    </location>
</feature>
<evidence type="ECO:0000256" key="8">
    <source>
        <dbReference type="ARBA" id="ARBA00022989"/>
    </source>
</evidence>
<evidence type="ECO:0000256" key="6">
    <source>
        <dbReference type="ARBA" id="ARBA00022692"/>
    </source>
</evidence>
<comment type="caution">
    <text evidence="13">The sequence shown here is derived from an EMBL/GenBank/DDBJ whole genome shotgun (WGS) entry which is preliminary data.</text>
</comment>
<dbReference type="InterPro" id="IPR051045">
    <property type="entry name" value="TonB-dependent_transducer"/>
</dbReference>
<dbReference type="RefSeq" id="WP_188102218.1">
    <property type="nucleotide sequence ID" value="NZ_JAANIH010000025.1"/>
</dbReference>
<evidence type="ECO:0000256" key="10">
    <source>
        <dbReference type="SAM" id="MobiDB-lite"/>
    </source>
</evidence>
<evidence type="ECO:0000256" key="7">
    <source>
        <dbReference type="ARBA" id="ARBA00022927"/>
    </source>
</evidence>
<accession>A0ABR7UBG5</accession>
<sequence length="261" mass="27237">MSSLMPQDPALGRRDAAWAQWLVACGVALALHAGVAAMLLRHGDSPAGEESRGAMALEVGIESAAPSFDGAAAAEASGASAATASEEAVPANEEAPPPPVTTTRQVADADQQADMLPVPVEQPHEKQEIVTPASAAALQSVAAPSREAERESTQSIATSIGSSASAQRAQLAWRRGLVAHIERQKRAMANATRAADVVVRFTIDHRGRLLALDIAKGSGDARYDQAALDIVRRADPMPPPPPDLPEQNLNFRIPISFRAGG</sequence>
<dbReference type="NCBIfam" id="TIGR01352">
    <property type="entry name" value="tonB_Cterm"/>
    <property type="match status" value="1"/>
</dbReference>
<name>A0ABR7UBG5_9BRAD</name>
<dbReference type="PROSITE" id="PS52015">
    <property type="entry name" value="TONB_CTD"/>
    <property type="match status" value="1"/>
</dbReference>
<evidence type="ECO:0000256" key="2">
    <source>
        <dbReference type="ARBA" id="ARBA00006555"/>
    </source>
</evidence>
<evidence type="ECO:0000256" key="3">
    <source>
        <dbReference type="ARBA" id="ARBA00022448"/>
    </source>
</evidence>
<dbReference type="EMBL" id="JAATTO010000030">
    <property type="protein sequence ID" value="MBC9980777.1"/>
    <property type="molecule type" value="Genomic_DNA"/>
</dbReference>
<dbReference type="SUPFAM" id="SSF74653">
    <property type="entry name" value="TolA/TonB C-terminal domain"/>
    <property type="match status" value="1"/>
</dbReference>
<dbReference type="Proteomes" id="UP000639516">
    <property type="component" value="Unassembled WGS sequence"/>
</dbReference>
<keyword evidence="14" id="KW-1185">Reference proteome</keyword>
<evidence type="ECO:0000256" key="4">
    <source>
        <dbReference type="ARBA" id="ARBA00022475"/>
    </source>
</evidence>
<protein>
    <submittedName>
        <fullName evidence="13">Energy transducer TonB</fullName>
    </submittedName>
</protein>